<dbReference type="InterPro" id="IPR039853">
    <property type="entry name" value="Pinin"/>
</dbReference>
<feature type="domain" description="Pinin/SDK/MemA protein" evidence="9">
    <location>
        <begin position="102"/>
        <end position="216"/>
    </location>
</feature>
<dbReference type="OrthoDB" id="330772at2759"/>
<dbReference type="Proteomes" id="UP000281245">
    <property type="component" value="Unassembled WGS sequence"/>
</dbReference>
<evidence type="ECO:0000313" key="10">
    <source>
        <dbReference type="EMBL" id="RMX90179.1"/>
    </source>
</evidence>
<evidence type="ECO:0000256" key="5">
    <source>
        <dbReference type="ARBA" id="ARBA00023163"/>
    </source>
</evidence>
<reference evidence="10 11" key="1">
    <citation type="journal article" date="2018" name="BMC Genomics">
        <title>Genomic evidence for intraspecific hybridization in a clonal and extremely halotolerant yeast.</title>
        <authorList>
            <person name="Gostincar C."/>
            <person name="Stajich J.E."/>
            <person name="Zupancic J."/>
            <person name="Zalar P."/>
            <person name="Gunde-Cimerman N."/>
        </authorList>
    </citation>
    <scope>NUCLEOTIDE SEQUENCE [LARGE SCALE GENOMIC DNA]</scope>
    <source>
        <strain evidence="10 11">EXF-6656</strain>
    </source>
</reference>
<feature type="compositionally biased region" description="Basic and acidic residues" evidence="8">
    <location>
        <begin position="300"/>
        <end position="315"/>
    </location>
</feature>
<feature type="compositionally biased region" description="Polar residues" evidence="8">
    <location>
        <begin position="16"/>
        <end position="35"/>
    </location>
</feature>
<feature type="compositionally biased region" description="Basic and acidic residues" evidence="8">
    <location>
        <begin position="124"/>
        <end position="159"/>
    </location>
</feature>
<dbReference type="PANTHER" id="PTHR12707">
    <property type="entry name" value="PINN"/>
    <property type="match status" value="1"/>
</dbReference>
<feature type="compositionally biased region" description="Basic and acidic residues" evidence="8">
    <location>
        <begin position="335"/>
        <end position="344"/>
    </location>
</feature>
<dbReference type="GO" id="GO:0008380">
    <property type="term" value="P:RNA splicing"/>
    <property type="evidence" value="ECO:0007669"/>
    <property type="project" value="UniProtKB-KW"/>
</dbReference>
<feature type="region of interest" description="Disordered" evidence="8">
    <location>
        <begin position="220"/>
        <end position="352"/>
    </location>
</feature>
<proteinExistence type="inferred from homology"/>
<accession>A0A3M6XHI6</accession>
<keyword evidence="4" id="KW-0805">Transcription regulation</keyword>
<dbReference type="PANTHER" id="PTHR12707:SF0">
    <property type="entry name" value="PININ"/>
    <property type="match status" value="1"/>
</dbReference>
<comment type="subcellular location">
    <subcellularLocation>
        <location evidence="1">Nucleus</location>
    </subcellularLocation>
</comment>
<dbReference type="InterPro" id="IPR006786">
    <property type="entry name" value="Pinin_SDK_MemA"/>
</dbReference>
<feature type="compositionally biased region" description="Polar residues" evidence="8">
    <location>
        <begin position="323"/>
        <end position="333"/>
    </location>
</feature>
<evidence type="ECO:0000256" key="7">
    <source>
        <dbReference type="ARBA" id="ARBA00023242"/>
    </source>
</evidence>
<feature type="compositionally biased region" description="Basic and acidic residues" evidence="8">
    <location>
        <begin position="220"/>
        <end position="234"/>
    </location>
</feature>
<evidence type="ECO:0000256" key="6">
    <source>
        <dbReference type="ARBA" id="ARBA00023187"/>
    </source>
</evidence>
<dbReference type="AlphaFoldDB" id="A0A3M6XHI6"/>
<keyword evidence="3" id="KW-0507">mRNA processing</keyword>
<sequence length="352" mass="40149">MSEMYIRASLLGRRPANNTRRTVAQPTTVSESPNANGLKRRASEDDEPDSKRQRRAPSHENTDKPVNNTETAEQKHDTPAETNDNSKSQQPKGAPRKTGAVDEKKRSKRLFGALLGNLNQPSDRTSKRRQEIETRRKAELQKQDEEVQEDKARRAERLREHRRKVQRDEVDEEVMRARHRQMLDQANFLQTKAEPKILYRPWELRPEEEDLIDEQIRKAKDAVDREVDEWEARKQGSVSTPARDEAMHGVEGGAKEDDGIGKEGNEREEKAGDKKMSDKPSPDAVTQPPAEEVPDSQPAEPKKEEEPAKEQHQAEQNEMAAGSPSQKQEQVNNEVDEHGDHVVEGEEDTVIY</sequence>
<dbReference type="Pfam" id="PF04696">
    <property type="entry name" value="Pinin_SDK_memA"/>
    <property type="match status" value="1"/>
</dbReference>
<keyword evidence="7" id="KW-0539">Nucleus</keyword>
<name>A0A3M6XHI6_HORWE</name>
<protein>
    <recommendedName>
        <fullName evidence="9">Pinin/SDK/MemA protein domain-containing protein</fullName>
    </recommendedName>
</protein>
<evidence type="ECO:0000256" key="1">
    <source>
        <dbReference type="ARBA" id="ARBA00004123"/>
    </source>
</evidence>
<organism evidence="10 11">
    <name type="scientific">Hortaea werneckii</name>
    <name type="common">Black yeast</name>
    <name type="synonym">Cladosporium werneckii</name>
    <dbReference type="NCBI Taxonomy" id="91943"/>
    <lineage>
        <taxon>Eukaryota</taxon>
        <taxon>Fungi</taxon>
        <taxon>Dikarya</taxon>
        <taxon>Ascomycota</taxon>
        <taxon>Pezizomycotina</taxon>
        <taxon>Dothideomycetes</taxon>
        <taxon>Dothideomycetidae</taxon>
        <taxon>Mycosphaerellales</taxon>
        <taxon>Teratosphaeriaceae</taxon>
        <taxon>Hortaea</taxon>
    </lineage>
</organism>
<evidence type="ECO:0000259" key="9">
    <source>
        <dbReference type="Pfam" id="PF04696"/>
    </source>
</evidence>
<comment type="similarity">
    <text evidence="2">Belongs to the pinin family.</text>
</comment>
<evidence type="ECO:0000256" key="3">
    <source>
        <dbReference type="ARBA" id="ARBA00022664"/>
    </source>
</evidence>
<dbReference type="GO" id="GO:0071013">
    <property type="term" value="C:catalytic step 2 spliceosome"/>
    <property type="evidence" value="ECO:0007669"/>
    <property type="project" value="TreeGrafter"/>
</dbReference>
<feature type="compositionally biased region" description="Basic and acidic residues" evidence="8">
    <location>
        <begin position="242"/>
        <end position="281"/>
    </location>
</feature>
<evidence type="ECO:0000256" key="2">
    <source>
        <dbReference type="ARBA" id="ARBA00010386"/>
    </source>
</evidence>
<keyword evidence="6" id="KW-0508">mRNA splicing</keyword>
<evidence type="ECO:0000256" key="4">
    <source>
        <dbReference type="ARBA" id="ARBA00023015"/>
    </source>
</evidence>
<dbReference type="EMBL" id="QWIJ01000008">
    <property type="protein sequence ID" value="RMX90179.1"/>
    <property type="molecule type" value="Genomic_DNA"/>
</dbReference>
<feature type="compositionally biased region" description="Polar residues" evidence="8">
    <location>
        <begin position="80"/>
        <end position="91"/>
    </location>
</feature>
<comment type="caution">
    <text evidence="10">The sequence shown here is derived from an EMBL/GenBank/DDBJ whole genome shotgun (WGS) entry which is preliminary data.</text>
</comment>
<dbReference type="VEuPathDB" id="FungiDB:BTJ68_15101"/>
<feature type="region of interest" description="Disordered" evidence="8">
    <location>
        <begin position="1"/>
        <end position="172"/>
    </location>
</feature>
<gene>
    <name evidence="10" type="ORF">D0869_00314</name>
</gene>
<dbReference type="GO" id="GO:0006397">
    <property type="term" value="P:mRNA processing"/>
    <property type="evidence" value="ECO:0007669"/>
    <property type="project" value="UniProtKB-KW"/>
</dbReference>
<evidence type="ECO:0000313" key="11">
    <source>
        <dbReference type="Proteomes" id="UP000281245"/>
    </source>
</evidence>
<evidence type="ECO:0000256" key="8">
    <source>
        <dbReference type="SAM" id="MobiDB-lite"/>
    </source>
</evidence>
<keyword evidence="5" id="KW-0804">Transcription</keyword>